<accession>W9H4H2</accession>
<keyword evidence="3" id="KW-1185">Reference proteome</keyword>
<dbReference type="AlphaFoldDB" id="W9H4H2"/>
<sequence>MRIWIYGYRSSLAALGLDDLRSPGPMACLRHASEGGMGRGTGGSPPVIGFRGQRQLVGSPP</sequence>
<organism evidence="2 3">
    <name type="scientific">Skermanella stibiiresistens SB22</name>
    <dbReference type="NCBI Taxonomy" id="1385369"/>
    <lineage>
        <taxon>Bacteria</taxon>
        <taxon>Pseudomonadati</taxon>
        <taxon>Pseudomonadota</taxon>
        <taxon>Alphaproteobacteria</taxon>
        <taxon>Rhodospirillales</taxon>
        <taxon>Azospirillaceae</taxon>
        <taxon>Skermanella</taxon>
    </lineage>
</organism>
<evidence type="ECO:0000313" key="2">
    <source>
        <dbReference type="EMBL" id="EWY39691.1"/>
    </source>
</evidence>
<dbReference type="Proteomes" id="UP000019486">
    <property type="component" value="Unassembled WGS sequence"/>
</dbReference>
<dbReference type="EMBL" id="AVFL01000011">
    <property type="protein sequence ID" value="EWY39691.1"/>
    <property type="molecule type" value="Genomic_DNA"/>
</dbReference>
<feature type="region of interest" description="Disordered" evidence="1">
    <location>
        <begin position="31"/>
        <end position="61"/>
    </location>
</feature>
<evidence type="ECO:0000313" key="3">
    <source>
        <dbReference type="Proteomes" id="UP000019486"/>
    </source>
</evidence>
<proteinExistence type="predicted"/>
<evidence type="ECO:0000256" key="1">
    <source>
        <dbReference type="SAM" id="MobiDB-lite"/>
    </source>
</evidence>
<dbReference type="STRING" id="1385369.N825_06150"/>
<reference evidence="2 3" key="1">
    <citation type="submission" date="2013-08" db="EMBL/GenBank/DDBJ databases">
        <title>The genome sequence of Skermanella stibiiresistens.</title>
        <authorList>
            <person name="Zhu W."/>
            <person name="Wang G."/>
        </authorList>
    </citation>
    <scope>NUCLEOTIDE SEQUENCE [LARGE SCALE GENOMIC DNA]</scope>
    <source>
        <strain evidence="2 3">SB22</strain>
    </source>
</reference>
<protein>
    <submittedName>
        <fullName evidence="2">Uncharacterized protein</fullName>
    </submittedName>
</protein>
<comment type="caution">
    <text evidence="2">The sequence shown here is derived from an EMBL/GenBank/DDBJ whole genome shotgun (WGS) entry which is preliminary data.</text>
</comment>
<gene>
    <name evidence="2" type="ORF">N825_06150</name>
</gene>
<name>W9H4H2_9PROT</name>